<sequence>MAKKTLNDYMRMGHPIRLRWYDDGNDAYYVVSIPSFPSCVTHGYTVKEALKEIMVAKEVTIETMMKHNLEIVEFAETTPVIEIAEPFSKEEMKEMADAVEKMIGILDGLDEGSE</sequence>
<proteinExistence type="predicted"/>
<reference evidence="1 2" key="1">
    <citation type="submission" date="2014-08" db="EMBL/GenBank/DDBJ databases">
        <title>Complete genome of a marine bacteria Jeotgalibacillus malaysiensis.</title>
        <authorList>
            <person name="Yaakop A.S."/>
            <person name="Chan K.-G."/>
            <person name="Goh K.M."/>
        </authorList>
    </citation>
    <scope>NUCLEOTIDE SEQUENCE [LARGE SCALE GENOMIC DNA]</scope>
    <source>
        <strain evidence="1 2">D5</strain>
        <plasmid evidence="2">Plasmid</plasmid>
    </source>
</reference>
<keyword evidence="1" id="KW-0614">Plasmid</keyword>
<dbReference type="HOGENOM" id="CLU_2117714_0_0_9"/>
<dbReference type="KEGG" id="jeo:JMA_39580"/>
<dbReference type="BioCyc" id="JESP1508404:G14D9-13242-MONOMER"/>
<accession>A0A0B5AT23</accession>
<keyword evidence="2" id="KW-1185">Reference proteome</keyword>
<name>A0A0B5AT23_9BACL</name>
<dbReference type="InterPro" id="IPR035069">
    <property type="entry name" value="TTHA1013/TTHA0281-like"/>
</dbReference>
<protein>
    <recommendedName>
        <fullName evidence="3">HicB-like antitoxin of toxin-antitoxin system domain-containing protein</fullName>
    </recommendedName>
</protein>
<dbReference type="OrthoDB" id="5419659at2"/>
<dbReference type="Proteomes" id="UP000031449">
    <property type="component" value="Plasmid unnamed"/>
</dbReference>
<geneLocation type="plasmid" evidence="2"/>
<dbReference type="AlphaFoldDB" id="A0A0B5AT23"/>
<evidence type="ECO:0008006" key="3">
    <source>
        <dbReference type="Google" id="ProtNLM"/>
    </source>
</evidence>
<dbReference type="SUPFAM" id="SSF143100">
    <property type="entry name" value="TTHA1013/TTHA0281-like"/>
    <property type="match status" value="1"/>
</dbReference>
<gene>
    <name evidence="1" type="ORF">JMA_39580</name>
</gene>
<dbReference type="Gene3D" id="3.30.160.250">
    <property type="match status" value="1"/>
</dbReference>
<evidence type="ECO:0000313" key="1">
    <source>
        <dbReference type="EMBL" id="AJD93276.1"/>
    </source>
</evidence>
<organism evidence="1 2">
    <name type="scientific">Jeotgalibacillus malaysiensis</name>
    <dbReference type="NCBI Taxonomy" id="1508404"/>
    <lineage>
        <taxon>Bacteria</taxon>
        <taxon>Bacillati</taxon>
        <taxon>Bacillota</taxon>
        <taxon>Bacilli</taxon>
        <taxon>Bacillales</taxon>
        <taxon>Caryophanaceae</taxon>
        <taxon>Jeotgalibacillus</taxon>
    </lineage>
</organism>
<evidence type="ECO:0000313" key="2">
    <source>
        <dbReference type="Proteomes" id="UP000031449"/>
    </source>
</evidence>
<dbReference type="EMBL" id="CP009417">
    <property type="protein sequence ID" value="AJD93276.1"/>
    <property type="molecule type" value="Genomic_DNA"/>
</dbReference>